<dbReference type="OrthoDB" id="7065046at2"/>
<dbReference type="AlphaFoldDB" id="A0A177MWR5"/>
<dbReference type="RefSeq" id="WP_064042739.1">
    <property type="nucleotide sequence ID" value="NZ_LUUJ01000139.1"/>
</dbReference>
<proteinExistence type="predicted"/>
<sequence length="276" mass="30687">MGIIKSVNEIVREKMNECVDVGTQQFANSIKPIYGSTEQGRPEHIGTCILLTINAKNYLLTAAHVIDNNEYTSLYIGSESNLILIEGNFLCTSKPNGCRDNDHYDFAWLEISETLLNKIGDASYISDENIAKKQEKTEGKLYLALGYPNSKNKKINNIAKSVKPQLFRYSSTIKQSQELCNKLGISGDDHLFLQHNSKHSKDSDGITVNSIEPRGISGGALIDMGNISKPEQYTEHVQCTGKLAGLLIENNKEYRLMSAVKINFIIQHIMQNSNGA</sequence>
<gene>
    <name evidence="1" type="ORF">A1507_21935</name>
</gene>
<dbReference type="InterPro" id="IPR009003">
    <property type="entry name" value="Peptidase_S1_PA"/>
</dbReference>
<name>A0A177MWR5_9GAMM</name>
<reference evidence="1 2" key="1">
    <citation type="submission" date="2016-03" db="EMBL/GenBank/DDBJ databases">
        <authorList>
            <person name="Ploux O."/>
        </authorList>
    </citation>
    <scope>NUCLEOTIDE SEQUENCE [LARGE SCALE GENOMIC DNA]</scope>
    <source>
        <strain evidence="1 2">R-45378</strain>
    </source>
</reference>
<dbReference type="SUPFAM" id="SSF50494">
    <property type="entry name" value="Trypsin-like serine proteases"/>
    <property type="match status" value="1"/>
</dbReference>
<accession>A0A177MWR5</accession>
<organism evidence="1 2">
    <name type="scientific">Methylomonas koyamae</name>
    <dbReference type="NCBI Taxonomy" id="702114"/>
    <lineage>
        <taxon>Bacteria</taxon>
        <taxon>Pseudomonadati</taxon>
        <taxon>Pseudomonadota</taxon>
        <taxon>Gammaproteobacteria</taxon>
        <taxon>Methylococcales</taxon>
        <taxon>Methylococcaceae</taxon>
        <taxon>Methylomonas</taxon>
    </lineage>
</organism>
<evidence type="ECO:0008006" key="3">
    <source>
        <dbReference type="Google" id="ProtNLM"/>
    </source>
</evidence>
<protein>
    <recommendedName>
        <fullName evidence="3">Peptidase S1 domain-containing protein</fullName>
    </recommendedName>
</protein>
<evidence type="ECO:0000313" key="2">
    <source>
        <dbReference type="Proteomes" id="UP000077857"/>
    </source>
</evidence>
<comment type="caution">
    <text evidence="1">The sequence shown here is derived from an EMBL/GenBank/DDBJ whole genome shotgun (WGS) entry which is preliminary data.</text>
</comment>
<evidence type="ECO:0000313" key="1">
    <source>
        <dbReference type="EMBL" id="OAI10146.1"/>
    </source>
</evidence>
<dbReference type="EMBL" id="LUUJ01000139">
    <property type="protein sequence ID" value="OAI10146.1"/>
    <property type="molecule type" value="Genomic_DNA"/>
</dbReference>
<dbReference type="Proteomes" id="UP000077857">
    <property type="component" value="Unassembled WGS sequence"/>
</dbReference>